<proteinExistence type="inferred from homology"/>
<dbReference type="GO" id="GO:0008170">
    <property type="term" value="F:N-methyltransferase activity"/>
    <property type="evidence" value="ECO:0007669"/>
    <property type="project" value="InterPro"/>
</dbReference>
<organism evidence="8 9">
    <name type="scientific">Legionella bozemanae</name>
    <name type="common">Fluoribacter bozemanae</name>
    <dbReference type="NCBI Taxonomy" id="447"/>
    <lineage>
        <taxon>Bacteria</taxon>
        <taxon>Pseudomonadati</taxon>
        <taxon>Pseudomonadota</taxon>
        <taxon>Gammaproteobacteria</taxon>
        <taxon>Legionellales</taxon>
        <taxon>Legionellaceae</taxon>
        <taxon>Legionella</taxon>
    </lineage>
</organism>
<gene>
    <name evidence="8" type="ORF">Lboz_3330</name>
</gene>
<evidence type="ECO:0000256" key="4">
    <source>
        <dbReference type="ARBA" id="ARBA00022679"/>
    </source>
</evidence>
<comment type="catalytic activity">
    <reaction evidence="6">
        <text>a 2'-deoxyadenosine in DNA + S-adenosyl-L-methionine = an N(6)-methyl-2'-deoxyadenosine in DNA + S-adenosyl-L-homocysteine + H(+)</text>
        <dbReference type="Rhea" id="RHEA:15197"/>
        <dbReference type="Rhea" id="RHEA-COMP:12418"/>
        <dbReference type="Rhea" id="RHEA-COMP:12419"/>
        <dbReference type="ChEBI" id="CHEBI:15378"/>
        <dbReference type="ChEBI" id="CHEBI:57856"/>
        <dbReference type="ChEBI" id="CHEBI:59789"/>
        <dbReference type="ChEBI" id="CHEBI:90615"/>
        <dbReference type="ChEBI" id="CHEBI:90616"/>
        <dbReference type="EC" id="2.1.1.72"/>
    </reaction>
</comment>
<dbReference type="EMBL" id="LNXU01000049">
    <property type="protein sequence ID" value="KTC69188.1"/>
    <property type="molecule type" value="Genomic_DNA"/>
</dbReference>
<evidence type="ECO:0000256" key="1">
    <source>
        <dbReference type="ARBA" id="ARBA00006594"/>
    </source>
</evidence>
<dbReference type="InterPro" id="IPR002941">
    <property type="entry name" value="DNA_methylase_N4/N6"/>
</dbReference>
<evidence type="ECO:0000256" key="3">
    <source>
        <dbReference type="ARBA" id="ARBA00022603"/>
    </source>
</evidence>
<evidence type="ECO:0000259" key="7">
    <source>
        <dbReference type="Pfam" id="PF01555"/>
    </source>
</evidence>
<keyword evidence="9" id="KW-1185">Reference proteome</keyword>
<evidence type="ECO:0000256" key="2">
    <source>
        <dbReference type="ARBA" id="ARBA00011900"/>
    </source>
</evidence>
<dbReference type="RefSeq" id="WP_058460868.1">
    <property type="nucleotide sequence ID" value="NZ_CAAAIY010000017.1"/>
</dbReference>
<evidence type="ECO:0000313" key="9">
    <source>
        <dbReference type="Proteomes" id="UP000054695"/>
    </source>
</evidence>
<accession>A0A0W0RDL8</accession>
<dbReference type="PROSITE" id="PS00092">
    <property type="entry name" value="N6_MTASE"/>
    <property type="match status" value="1"/>
</dbReference>
<dbReference type="InterPro" id="IPR002052">
    <property type="entry name" value="DNA_methylase_N6_adenine_CS"/>
</dbReference>
<dbReference type="GO" id="GO:0003677">
    <property type="term" value="F:DNA binding"/>
    <property type="evidence" value="ECO:0007669"/>
    <property type="project" value="InterPro"/>
</dbReference>
<sequence length="633" mass="73587">MRKLKMHTPDLVSENIDKLLELFPSCMTEMRRDGQVKQAIDFDRLRQELSTSIIDGQDERYQLNWPGKREALITANKPIAKTLRPYRDESVYFDTTKNLFVEGDNLEALKLLQETYLNKIKVIYIDPPYNTGNDFIYKDNFSQDIESYLLKSNQKDENSNRLVTNSESNGRFHSDWLSMMYPRLKFARNLLKDDGIIFISIDDHEFDNLKKICNEIFGEENFVGNIVRATGQTTGQDGGGLGSSFDYILAYTKIPDLSLTGLPLTPHDLKRFENEDERGKYAYDQLRKTGSNDQRVDRPNMFYPIKNPDGEDLYPTGPGGYESCWRVERKKYEELVNDNYILWKKTEKDGKKIWWPYIKYYLEGRTKRPSPLWDDLDGNKKATRDLRNLFDGKKIFDHPKPLAVIKRLIQIAPNSTSNDLILDFFAGSGTTAHAVMELNAEDNGTRRFIMVQVPEICDEQSEAFKAGYKTIAEICKERIRRAGNKIKSENINKKIDNLDIGFRVLRIDKSNMKDIYYEPDILEQSNLISHINNIREDRNSEDLLFQILLDWGIDLSLPIYRKNFSGKILFFIDHNQLVACFDEKINEEFVKKLAAYKPLRVVFRDSSFDSDSVKINIEQIFKHVSPGTEIKTI</sequence>
<evidence type="ECO:0000256" key="6">
    <source>
        <dbReference type="ARBA" id="ARBA00047942"/>
    </source>
</evidence>
<feature type="domain" description="DNA methylase N-4/N-6" evidence="7">
    <location>
        <begin position="120"/>
        <end position="448"/>
    </location>
</feature>
<keyword evidence="5" id="KW-0949">S-adenosyl-L-methionine</keyword>
<dbReference type="OrthoDB" id="9816043at2"/>
<dbReference type="STRING" id="447.Lboz_3330"/>
<name>A0A0W0RDL8_LEGBO</name>
<evidence type="ECO:0000313" key="8">
    <source>
        <dbReference type="EMBL" id="KTC69188.1"/>
    </source>
</evidence>
<dbReference type="InterPro" id="IPR029063">
    <property type="entry name" value="SAM-dependent_MTases_sf"/>
</dbReference>
<keyword evidence="3 8" id="KW-0489">Methyltransferase</keyword>
<reference evidence="8 9" key="1">
    <citation type="submission" date="2015-11" db="EMBL/GenBank/DDBJ databases">
        <title>Genomic analysis of 38 Legionella species identifies large and diverse effector repertoires.</title>
        <authorList>
            <person name="Burstein D."/>
            <person name="Amaro F."/>
            <person name="Zusman T."/>
            <person name="Lifshitz Z."/>
            <person name="Cohen O."/>
            <person name="Gilbert J.A."/>
            <person name="Pupko T."/>
            <person name="Shuman H.A."/>
            <person name="Segal G."/>
        </authorList>
    </citation>
    <scope>NUCLEOTIDE SEQUENCE [LARGE SCALE GENOMIC DNA]</scope>
    <source>
        <strain evidence="8 9">WIGA</strain>
    </source>
</reference>
<comment type="similarity">
    <text evidence="1">Belongs to the N(4)/N(6)-methyltransferase family.</text>
</comment>
<dbReference type="PRINTS" id="PR00506">
    <property type="entry name" value="D21N6MTFRASE"/>
</dbReference>
<dbReference type="AlphaFoldDB" id="A0A0W0RDL8"/>
<dbReference type="PIRSF" id="PIRSF015855">
    <property type="entry name" value="TypeIII_Mtase_mKpnI"/>
    <property type="match status" value="1"/>
</dbReference>
<comment type="caution">
    <text evidence="8">The sequence shown here is derived from an EMBL/GenBank/DDBJ whole genome shotgun (WGS) entry which is preliminary data.</text>
</comment>
<dbReference type="EC" id="2.1.1.72" evidence="2"/>
<dbReference type="GO" id="GO:0032259">
    <property type="term" value="P:methylation"/>
    <property type="evidence" value="ECO:0007669"/>
    <property type="project" value="UniProtKB-KW"/>
</dbReference>
<dbReference type="SUPFAM" id="SSF53335">
    <property type="entry name" value="S-adenosyl-L-methionine-dependent methyltransferases"/>
    <property type="match status" value="1"/>
</dbReference>
<dbReference type="Gene3D" id="3.40.50.150">
    <property type="entry name" value="Vaccinia Virus protein VP39"/>
    <property type="match status" value="1"/>
</dbReference>
<dbReference type="Proteomes" id="UP000054695">
    <property type="component" value="Unassembled WGS sequence"/>
</dbReference>
<dbReference type="GO" id="GO:0009007">
    <property type="term" value="F:site-specific DNA-methyltransferase (adenine-specific) activity"/>
    <property type="evidence" value="ECO:0007669"/>
    <property type="project" value="UniProtKB-EC"/>
</dbReference>
<dbReference type="InterPro" id="IPR002295">
    <property type="entry name" value="N4/N6-MTase_EcoPI_Mod-like"/>
</dbReference>
<keyword evidence="4 8" id="KW-0808">Transferase</keyword>
<dbReference type="Pfam" id="PF01555">
    <property type="entry name" value="N6_N4_Mtase"/>
    <property type="match status" value="1"/>
</dbReference>
<evidence type="ECO:0000256" key="5">
    <source>
        <dbReference type="ARBA" id="ARBA00022691"/>
    </source>
</evidence>
<protein>
    <recommendedName>
        <fullName evidence="2">site-specific DNA-methyltransferase (adenine-specific)</fullName>
        <ecNumber evidence="2">2.1.1.72</ecNumber>
    </recommendedName>
</protein>
<dbReference type="PATRIC" id="fig|447.4.peg.3557"/>